<gene>
    <name evidence="1" type="ORF">FKG94_10770</name>
</gene>
<evidence type="ECO:0000313" key="2">
    <source>
        <dbReference type="Proteomes" id="UP000319732"/>
    </source>
</evidence>
<dbReference type="OrthoDB" id="5726095at2"/>
<name>A0A545TSE9_9GAMM</name>
<dbReference type="AlphaFoldDB" id="A0A545TSE9"/>
<keyword evidence="2" id="KW-1185">Reference proteome</keyword>
<sequence length="202" mass="24068">MSAAASAAPAIDDSRLWLPKSYEHYFPKLRKAARTAAQTERCESVLQGQLHRERSRPDHPVYRITCRDSERISYTVVIDGLTYRDLTPPRQRRQQHTPAQLEALRHEQYWEICRRELDQRTKRMLALVWLTDTMPQPDQSVPLQDVFTVDFDAQNIQKQRLRYRALCSFVRIEETEEEQQRMRRQGELIPAFEYQVKITPRR</sequence>
<dbReference type="EMBL" id="VHSG01000010">
    <property type="protein sequence ID" value="TQV80142.1"/>
    <property type="molecule type" value="Genomic_DNA"/>
</dbReference>
<accession>A0A545TSE9</accession>
<dbReference type="RefSeq" id="WP_142904241.1">
    <property type="nucleotide sequence ID" value="NZ_ML660092.1"/>
</dbReference>
<organism evidence="1 2">
    <name type="scientific">Exilibacterium tricleocarpae</name>
    <dbReference type="NCBI Taxonomy" id="2591008"/>
    <lineage>
        <taxon>Bacteria</taxon>
        <taxon>Pseudomonadati</taxon>
        <taxon>Pseudomonadota</taxon>
        <taxon>Gammaproteobacteria</taxon>
        <taxon>Cellvibrionales</taxon>
        <taxon>Cellvibrionaceae</taxon>
        <taxon>Exilibacterium</taxon>
    </lineage>
</organism>
<comment type="caution">
    <text evidence="1">The sequence shown here is derived from an EMBL/GenBank/DDBJ whole genome shotgun (WGS) entry which is preliminary data.</text>
</comment>
<evidence type="ECO:0000313" key="1">
    <source>
        <dbReference type="EMBL" id="TQV80142.1"/>
    </source>
</evidence>
<reference evidence="1 2" key="1">
    <citation type="submission" date="2019-06" db="EMBL/GenBank/DDBJ databases">
        <title>Whole genome sequence for Cellvibrionaceae sp. R142.</title>
        <authorList>
            <person name="Wang G."/>
        </authorList>
    </citation>
    <scope>NUCLEOTIDE SEQUENCE [LARGE SCALE GENOMIC DNA]</scope>
    <source>
        <strain evidence="1 2">R142</strain>
    </source>
</reference>
<protein>
    <submittedName>
        <fullName evidence="1">Uncharacterized protein</fullName>
    </submittedName>
</protein>
<proteinExistence type="predicted"/>
<dbReference type="Proteomes" id="UP000319732">
    <property type="component" value="Unassembled WGS sequence"/>
</dbReference>